<keyword evidence="2" id="KW-1185">Reference proteome</keyword>
<dbReference type="EMBL" id="CP002770">
    <property type="protein sequence ID" value="AEG14708.1"/>
    <property type="molecule type" value="Genomic_DNA"/>
</dbReference>
<dbReference type="Proteomes" id="UP000009229">
    <property type="component" value="Chromosome"/>
</dbReference>
<proteinExistence type="predicted"/>
<dbReference type="AlphaFoldDB" id="A0AAU8PXQ2"/>
<name>A0AAU8PXQ2_DESK7</name>
<protein>
    <submittedName>
        <fullName evidence="1">Uncharacterized protein</fullName>
    </submittedName>
</protein>
<organism evidence="1 2">
    <name type="scientific">Desulfofundulus kuznetsovii (strain DSM 6115 / VKM B-1805 / 17)</name>
    <name type="common">Desulfotomaculum kuznetsovii</name>
    <dbReference type="NCBI Taxonomy" id="760568"/>
    <lineage>
        <taxon>Bacteria</taxon>
        <taxon>Bacillati</taxon>
        <taxon>Bacillota</taxon>
        <taxon>Clostridia</taxon>
        <taxon>Eubacteriales</taxon>
        <taxon>Peptococcaceae</taxon>
        <taxon>Desulfofundulus</taxon>
    </lineage>
</organism>
<dbReference type="KEGG" id="dku:Desku_1121"/>
<evidence type="ECO:0000313" key="1">
    <source>
        <dbReference type="EMBL" id="AEG14708.1"/>
    </source>
</evidence>
<evidence type="ECO:0000313" key="2">
    <source>
        <dbReference type="Proteomes" id="UP000009229"/>
    </source>
</evidence>
<sequence length="43" mass="5435">MPFKSKRQWRWAFATKQPWAREWAEKTKSFKALPERKRKKKTR</sequence>
<reference evidence="2" key="1">
    <citation type="submission" date="2011-05" db="EMBL/GenBank/DDBJ databases">
        <title>Complete sequence of Desulfotomaculum kuznetsovii DSM 6115.</title>
        <authorList>
            <person name="Lucas S."/>
            <person name="Han J."/>
            <person name="Lapidus A."/>
            <person name="Cheng J.-F."/>
            <person name="Goodwin L."/>
            <person name="Pitluck S."/>
            <person name="Peters L."/>
            <person name="Mikhailova N."/>
            <person name="Lu M."/>
            <person name="Saunders E."/>
            <person name="Han C."/>
            <person name="Tapia R."/>
            <person name="Land M."/>
            <person name="Hauser L."/>
            <person name="Kyrpides N."/>
            <person name="Ivanova N."/>
            <person name="Pagani I."/>
            <person name="Nazina T."/>
            <person name="Ivanova A."/>
            <person name="Parshina S."/>
            <person name="Kuever J."/>
            <person name="Muyzer G."/>
            <person name="Plugge C."/>
            <person name="Stams A."/>
            <person name="Woyke T."/>
        </authorList>
    </citation>
    <scope>NUCLEOTIDE SEQUENCE [LARGE SCALE GENOMIC DNA]</scope>
    <source>
        <strain evidence="2">DSM 6115 / VKM B-1805 / 17</strain>
    </source>
</reference>
<accession>A0AAU8PXQ2</accession>
<gene>
    <name evidence="1" type="ordered locus">Desku_1121</name>
</gene>